<feature type="signal peptide" evidence="1">
    <location>
        <begin position="1"/>
        <end position="20"/>
    </location>
</feature>
<gene>
    <name evidence="2" type="ORF">PMAYCL1PPCAC_11464</name>
</gene>
<protein>
    <submittedName>
        <fullName evidence="2">Uncharacterized protein</fullName>
    </submittedName>
</protein>
<name>A0AAN5CFJ3_9BILA</name>
<evidence type="ECO:0000313" key="2">
    <source>
        <dbReference type="EMBL" id="GMR41269.1"/>
    </source>
</evidence>
<sequence>SFRRPTMLYLLLLSIPSIVSLPLLHHINIDGFIFCPDGTGPERVTVVITEGNENEELFRKVFKPADEYCLTVDDFVDVKTSNPAITLYAHCVSGQKDCTYHTKHSIPTGFFDNPVPFRPTFNATAADLNACNAV</sequence>
<evidence type="ECO:0000256" key="1">
    <source>
        <dbReference type="SAM" id="SignalP"/>
    </source>
</evidence>
<proteinExistence type="predicted"/>
<reference evidence="3" key="1">
    <citation type="submission" date="2022-10" db="EMBL/GenBank/DDBJ databases">
        <title>Genome assembly of Pristionchus species.</title>
        <authorList>
            <person name="Yoshida K."/>
            <person name="Sommer R.J."/>
        </authorList>
    </citation>
    <scope>NUCLEOTIDE SEQUENCE [LARGE SCALE GENOMIC DNA]</scope>
    <source>
        <strain evidence="3">RS5460</strain>
    </source>
</reference>
<feature type="chain" id="PRO_5042993545" evidence="1">
    <location>
        <begin position="21"/>
        <end position="134"/>
    </location>
</feature>
<organism evidence="2 3">
    <name type="scientific">Pristionchus mayeri</name>
    <dbReference type="NCBI Taxonomy" id="1317129"/>
    <lineage>
        <taxon>Eukaryota</taxon>
        <taxon>Metazoa</taxon>
        <taxon>Ecdysozoa</taxon>
        <taxon>Nematoda</taxon>
        <taxon>Chromadorea</taxon>
        <taxon>Rhabditida</taxon>
        <taxon>Rhabditina</taxon>
        <taxon>Diplogasteromorpha</taxon>
        <taxon>Diplogasteroidea</taxon>
        <taxon>Neodiplogasteridae</taxon>
        <taxon>Pristionchus</taxon>
    </lineage>
</organism>
<dbReference type="EMBL" id="BTRK01000003">
    <property type="protein sequence ID" value="GMR41269.1"/>
    <property type="molecule type" value="Genomic_DNA"/>
</dbReference>
<accession>A0AAN5CFJ3</accession>
<evidence type="ECO:0000313" key="3">
    <source>
        <dbReference type="Proteomes" id="UP001328107"/>
    </source>
</evidence>
<dbReference type="AlphaFoldDB" id="A0AAN5CFJ3"/>
<comment type="caution">
    <text evidence="2">The sequence shown here is derived from an EMBL/GenBank/DDBJ whole genome shotgun (WGS) entry which is preliminary data.</text>
</comment>
<keyword evidence="3" id="KW-1185">Reference proteome</keyword>
<dbReference type="Proteomes" id="UP001328107">
    <property type="component" value="Unassembled WGS sequence"/>
</dbReference>
<feature type="non-terminal residue" evidence="2">
    <location>
        <position position="1"/>
    </location>
</feature>
<keyword evidence="1" id="KW-0732">Signal</keyword>